<evidence type="ECO:0000313" key="3">
    <source>
        <dbReference type="EMBL" id="SFE54838.1"/>
    </source>
</evidence>
<dbReference type="InterPro" id="IPR006218">
    <property type="entry name" value="DAHP1/KDSA"/>
</dbReference>
<dbReference type="Pfam" id="PF00793">
    <property type="entry name" value="DAHP_synth_1"/>
    <property type="match status" value="1"/>
</dbReference>
<dbReference type="InterPro" id="IPR013785">
    <property type="entry name" value="Aldolase_TIM"/>
</dbReference>
<dbReference type="OrthoDB" id="9802281at2"/>
<feature type="domain" description="DAHP synthetase I/KDSA" evidence="2">
    <location>
        <begin position="107"/>
        <end position="358"/>
    </location>
</feature>
<keyword evidence="1" id="KW-0808">Transferase</keyword>
<evidence type="ECO:0000256" key="1">
    <source>
        <dbReference type="ARBA" id="ARBA00022679"/>
    </source>
</evidence>
<gene>
    <name evidence="3" type="ORF">SAMN02745121_04652</name>
</gene>
<dbReference type="AlphaFoldDB" id="A0A1I2BG27"/>
<dbReference type="GO" id="GO:0016740">
    <property type="term" value="F:transferase activity"/>
    <property type="evidence" value="ECO:0007669"/>
    <property type="project" value="UniProtKB-KW"/>
</dbReference>
<evidence type="ECO:0000313" key="4">
    <source>
        <dbReference type="Proteomes" id="UP000199400"/>
    </source>
</evidence>
<reference evidence="4" key="1">
    <citation type="submission" date="2016-10" db="EMBL/GenBank/DDBJ databases">
        <authorList>
            <person name="Varghese N."/>
            <person name="Submissions S."/>
        </authorList>
    </citation>
    <scope>NUCLEOTIDE SEQUENCE [LARGE SCALE GENOMIC DNA]</scope>
    <source>
        <strain evidence="4">ATCC 25963</strain>
    </source>
</reference>
<dbReference type="STRING" id="54.SAMN02745121_04652"/>
<protein>
    <submittedName>
        <fullName evidence="3">3-deoxy-D-arabinoheptulosonate-7-phosphate synthase</fullName>
    </submittedName>
</protein>
<organism evidence="3 4">
    <name type="scientific">Nannocystis exedens</name>
    <dbReference type="NCBI Taxonomy" id="54"/>
    <lineage>
        <taxon>Bacteria</taxon>
        <taxon>Pseudomonadati</taxon>
        <taxon>Myxococcota</taxon>
        <taxon>Polyangia</taxon>
        <taxon>Nannocystales</taxon>
        <taxon>Nannocystaceae</taxon>
        <taxon>Nannocystis</taxon>
    </lineage>
</organism>
<dbReference type="InterPro" id="IPR052899">
    <property type="entry name" value="Class-I_DAHP_synthase"/>
</dbReference>
<dbReference type="PANTHER" id="PTHR43018">
    <property type="entry name" value="PHOSPHO-2-DEHYDRO-3-DEOXYHEPTONATE ALDOLASE"/>
    <property type="match status" value="1"/>
</dbReference>
<dbReference type="EMBL" id="FOMX01000015">
    <property type="protein sequence ID" value="SFE54838.1"/>
    <property type="molecule type" value="Genomic_DNA"/>
</dbReference>
<dbReference type="RefSeq" id="WP_096326381.1">
    <property type="nucleotide sequence ID" value="NZ_FOMX01000015.1"/>
</dbReference>
<keyword evidence="4" id="KW-1185">Reference proteome</keyword>
<dbReference type="PANTHER" id="PTHR43018:SF1">
    <property type="entry name" value="PROTEIN AROA(G)"/>
    <property type="match status" value="1"/>
</dbReference>
<dbReference type="SUPFAM" id="SSF51569">
    <property type="entry name" value="Aldolase"/>
    <property type="match status" value="1"/>
</dbReference>
<name>A0A1I2BG27_9BACT</name>
<accession>A0A1I2BG27</accession>
<proteinExistence type="predicted"/>
<evidence type="ECO:0000259" key="2">
    <source>
        <dbReference type="Pfam" id="PF00793"/>
    </source>
</evidence>
<dbReference type="Proteomes" id="UP000199400">
    <property type="component" value="Unassembled WGS sequence"/>
</dbReference>
<sequence>MIIELERGRQATLDQIRDLAVRFGNRVELSEGTGVYDTVHIIGDSREFASRESYILGLPGVRAAWQPTGGYKNIARVVRGNEGKALHRERRVVEVKGLDGKVRRFGGGNGKHIFVCGPDSPQTLEQTLTTARMAREVGEKFGILDRVMLRGGAFKPRTRPTDWRGLGMKGIAIMDAAREETGLPYVTEVMDHNLVEQIGAHADMLQIGTRNAQNFDLLEAVGRFGKPVILKRGFGNEAEEWFYSAEYIANQGNLDIVLCERGMKTLYTKGGYCRNQPDLNACTHARKQTILPIIFDPSHVAGDHRIVAENLMAACGHLVDGSITETVHTEAWRREQLCDAGQALVMDQYAILVEAVLEYEAHVAPKMKTILRMLGTD</sequence>
<dbReference type="Gene3D" id="3.20.20.70">
    <property type="entry name" value="Aldolase class I"/>
    <property type="match status" value="1"/>
</dbReference>